<dbReference type="InterPro" id="IPR015590">
    <property type="entry name" value="Aldehyde_DH_dom"/>
</dbReference>
<evidence type="ECO:0000259" key="5">
    <source>
        <dbReference type="Pfam" id="PF00171"/>
    </source>
</evidence>
<dbReference type="Pfam" id="PF00171">
    <property type="entry name" value="Aldedh"/>
    <property type="match status" value="1"/>
</dbReference>
<reference evidence="6 7" key="1">
    <citation type="submission" date="2017-07" db="EMBL/GenBank/DDBJ databases">
        <title>First draft Genome Sequence of Nocardia cerradoensis isolated from human infection.</title>
        <authorList>
            <person name="Carrasco G."/>
        </authorList>
    </citation>
    <scope>NUCLEOTIDE SEQUENCE [LARGE SCALE GENOMIC DNA]</scope>
    <source>
        <strain evidence="6 7">CNM20130759</strain>
    </source>
</reference>
<dbReference type="InterPro" id="IPR016162">
    <property type="entry name" value="Ald_DH_N"/>
</dbReference>
<dbReference type="PROSITE" id="PS00687">
    <property type="entry name" value="ALDEHYDE_DEHYDR_GLU"/>
    <property type="match status" value="1"/>
</dbReference>
<dbReference type="Gene3D" id="3.40.309.10">
    <property type="entry name" value="Aldehyde Dehydrogenase, Chain A, domain 2"/>
    <property type="match status" value="1"/>
</dbReference>
<dbReference type="Proteomes" id="UP000215506">
    <property type="component" value="Unassembled WGS sequence"/>
</dbReference>
<dbReference type="Gene3D" id="3.40.605.10">
    <property type="entry name" value="Aldehyde Dehydrogenase, Chain A, domain 1"/>
    <property type="match status" value="1"/>
</dbReference>
<comment type="similarity">
    <text evidence="1 4">Belongs to the aldehyde dehydrogenase family.</text>
</comment>
<dbReference type="SUPFAM" id="SSF53720">
    <property type="entry name" value="ALDH-like"/>
    <property type="match status" value="1"/>
</dbReference>
<dbReference type="PANTHER" id="PTHR11699">
    <property type="entry name" value="ALDEHYDE DEHYDROGENASE-RELATED"/>
    <property type="match status" value="1"/>
</dbReference>
<proteinExistence type="inferred from homology"/>
<evidence type="ECO:0000313" key="6">
    <source>
        <dbReference type="EMBL" id="OXR43308.1"/>
    </source>
</evidence>
<dbReference type="EMBL" id="NGAF01000010">
    <property type="protein sequence ID" value="OXR43308.1"/>
    <property type="molecule type" value="Genomic_DNA"/>
</dbReference>
<dbReference type="EC" id="1.2.1.39" evidence="6"/>
<dbReference type="AlphaFoldDB" id="A0A231H3B1"/>
<dbReference type="RefSeq" id="WP_094026556.1">
    <property type="nucleotide sequence ID" value="NZ_NGAF01000010.1"/>
</dbReference>
<name>A0A231H3B1_9NOCA</name>
<evidence type="ECO:0000256" key="1">
    <source>
        <dbReference type="ARBA" id="ARBA00009986"/>
    </source>
</evidence>
<dbReference type="FunFam" id="3.40.309.10:FF:000012">
    <property type="entry name" value="Betaine aldehyde dehydrogenase"/>
    <property type="match status" value="1"/>
</dbReference>
<accession>A0A231H3B1</accession>
<keyword evidence="2 4" id="KW-0560">Oxidoreductase</keyword>
<evidence type="ECO:0000256" key="3">
    <source>
        <dbReference type="PROSITE-ProRule" id="PRU10007"/>
    </source>
</evidence>
<evidence type="ECO:0000256" key="4">
    <source>
        <dbReference type="RuleBase" id="RU003345"/>
    </source>
</evidence>
<dbReference type="InterPro" id="IPR029510">
    <property type="entry name" value="Ald_DH_CS_GLU"/>
</dbReference>
<protein>
    <submittedName>
        <fullName evidence="6">Phenylacetaldehyde dehydrogenase</fullName>
        <ecNumber evidence="6">1.2.1.39</ecNumber>
    </submittedName>
</protein>
<evidence type="ECO:0000256" key="2">
    <source>
        <dbReference type="ARBA" id="ARBA00023002"/>
    </source>
</evidence>
<feature type="active site" evidence="3">
    <location>
        <position position="257"/>
    </location>
</feature>
<organism evidence="6 7">
    <name type="scientific">Nocardia cerradoensis</name>
    <dbReference type="NCBI Taxonomy" id="85688"/>
    <lineage>
        <taxon>Bacteria</taxon>
        <taxon>Bacillati</taxon>
        <taxon>Actinomycetota</taxon>
        <taxon>Actinomycetes</taxon>
        <taxon>Mycobacteriales</taxon>
        <taxon>Nocardiaceae</taxon>
        <taxon>Nocardia</taxon>
    </lineage>
</organism>
<gene>
    <name evidence="6" type="primary">styD_2</name>
    <name evidence="6" type="ORF">B7C42_04730</name>
</gene>
<evidence type="ECO:0000313" key="7">
    <source>
        <dbReference type="Proteomes" id="UP000215506"/>
    </source>
</evidence>
<dbReference type="InterPro" id="IPR016163">
    <property type="entry name" value="Ald_DH_C"/>
</dbReference>
<sequence>MTSQTIDTTRPAVHLRIGAERITSGSGGAHQHINPVDGRVDATIPLAGRAEVDLAARTAHEAFADWRRTRPSERRRLLLQLADLIEANADEFARLGAIDNGTPIPVAAGLVASSIEWTRYYAGWADKLTSEVTGSFGPDGEFSYSLGQPYGVIGVIITWNGPLISLAMKIPAALAAGNTVVVKPSELTPFTAELFADLVEQAGIPAGVVNILPGAPEAGAALVEHPLVKKVTFTGGPDTARKILHSCADLMKPSVLELGGKSANIVFADADLDQACSHGTMMSIGALSGQGCALPTRMLVQDSIYEEMIGRIKAFAEFITVGDPLAEGTVSGPVVNEAALHRILGMIERARADGARLVTGGHRIEGALADGFFLEPTVFADVDPQSELAQKEVFGPVLAITPFATEQEAIEIANNSEYGLSGYIQTNDLRRAHRVAEELITGEVLINGAMNLGVNRAFGGIGLSGLGKEGGRQGIEEFLRLKNIAIA</sequence>
<keyword evidence="7" id="KW-1185">Reference proteome</keyword>
<dbReference type="GO" id="GO:0008957">
    <property type="term" value="F:phenylacetaldehyde dehydrogenase (NAD+) activity"/>
    <property type="evidence" value="ECO:0007669"/>
    <property type="project" value="UniProtKB-EC"/>
</dbReference>
<dbReference type="FunFam" id="3.40.605.10:FF:000007">
    <property type="entry name" value="NAD/NADP-dependent betaine aldehyde dehydrogenase"/>
    <property type="match status" value="1"/>
</dbReference>
<dbReference type="InterPro" id="IPR016161">
    <property type="entry name" value="Ald_DH/histidinol_DH"/>
</dbReference>
<comment type="caution">
    <text evidence="6">The sequence shown here is derived from an EMBL/GenBank/DDBJ whole genome shotgun (WGS) entry which is preliminary data.</text>
</comment>
<feature type="domain" description="Aldehyde dehydrogenase" evidence="5">
    <location>
        <begin position="28"/>
        <end position="484"/>
    </location>
</feature>